<keyword evidence="8" id="KW-0547">Nucleotide-binding</keyword>
<dbReference type="Pfam" id="PF01565">
    <property type="entry name" value="FAD_binding_4"/>
    <property type="match status" value="1"/>
</dbReference>
<dbReference type="InterPro" id="IPR036318">
    <property type="entry name" value="FAD-bd_PCMH-like_sf"/>
</dbReference>
<evidence type="ECO:0000256" key="7">
    <source>
        <dbReference type="ARBA" id="ARBA00022729"/>
    </source>
</evidence>
<keyword evidence="6" id="KW-0285">Flavoprotein</keyword>
<evidence type="ECO:0000256" key="11">
    <source>
        <dbReference type="ARBA" id="ARBA00023157"/>
    </source>
</evidence>
<dbReference type="InterPro" id="IPR016166">
    <property type="entry name" value="FAD-bd_PCMH"/>
</dbReference>
<reference evidence="15 16" key="1">
    <citation type="submission" date="2022-03" db="EMBL/GenBank/DDBJ databases">
        <authorList>
            <person name="Nunn A."/>
            <person name="Chopra R."/>
            <person name="Nunn A."/>
            <person name="Contreras Garrido A."/>
        </authorList>
    </citation>
    <scope>NUCLEOTIDE SEQUENCE [LARGE SCALE GENOMIC DNA]</scope>
</reference>
<dbReference type="EMBL" id="OU466857">
    <property type="protein sequence ID" value="CAH2034578.1"/>
    <property type="molecule type" value="Genomic_DNA"/>
</dbReference>
<name>A0AAU9R6L8_THLAR</name>
<proteinExistence type="inferred from homology"/>
<feature type="domain" description="FAD-binding PCMH-type" evidence="14">
    <location>
        <begin position="74"/>
        <end position="249"/>
    </location>
</feature>
<organism evidence="15 16">
    <name type="scientific">Thlaspi arvense</name>
    <name type="common">Field penny-cress</name>
    <dbReference type="NCBI Taxonomy" id="13288"/>
    <lineage>
        <taxon>Eukaryota</taxon>
        <taxon>Viridiplantae</taxon>
        <taxon>Streptophyta</taxon>
        <taxon>Embryophyta</taxon>
        <taxon>Tracheophyta</taxon>
        <taxon>Spermatophyta</taxon>
        <taxon>Magnoliopsida</taxon>
        <taxon>eudicotyledons</taxon>
        <taxon>Gunneridae</taxon>
        <taxon>Pentapetalae</taxon>
        <taxon>rosids</taxon>
        <taxon>malvids</taxon>
        <taxon>Brassicales</taxon>
        <taxon>Brassicaceae</taxon>
        <taxon>Thlaspideae</taxon>
        <taxon>Thlaspi</taxon>
    </lineage>
</organism>
<dbReference type="Proteomes" id="UP000836841">
    <property type="component" value="Chromosome 1"/>
</dbReference>
<evidence type="ECO:0000256" key="8">
    <source>
        <dbReference type="ARBA" id="ARBA00022741"/>
    </source>
</evidence>
<evidence type="ECO:0000256" key="5">
    <source>
        <dbReference type="ARBA" id="ARBA00022525"/>
    </source>
</evidence>
<accession>A0AAU9R6L8</accession>
<evidence type="ECO:0000313" key="16">
    <source>
        <dbReference type="Proteomes" id="UP000836841"/>
    </source>
</evidence>
<comment type="cofactor">
    <cofactor evidence="1">
        <name>FAD</name>
        <dbReference type="ChEBI" id="CHEBI:57692"/>
    </cofactor>
</comment>
<comment type="subcellular location">
    <subcellularLocation>
        <location evidence="2">Secreted</location>
        <location evidence="2">Cell wall</location>
    </subcellularLocation>
</comment>
<keyword evidence="12" id="KW-0325">Glycoprotein</keyword>
<keyword evidence="10" id="KW-0560">Oxidoreductase</keyword>
<sequence length="249" mass="27489">MKHSRTTLLAFVFLVIIIGESNSSLANSETFTQCLTSNSDPKHPISPTVFFSGNRSYSSVLEANIRNLRFNTTATPKPFLIIAATHESHVQAAVTCGRRYNLQMKIRSGGHDYDGLSYVTYSGKPFFVLDMFNLRSVDVDTASKTAWVQSGAILGEVYYYIWEKSKTLAYPAGICPTVGVGGHISGGGYGNIMRKYGLTVDNTIDAKMVDVNGIINISSFLILYSDYFYRINQGSEMNKAVIILINQIC</sequence>
<dbReference type="InterPro" id="IPR016167">
    <property type="entry name" value="FAD-bd_PCMH_sub1"/>
</dbReference>
<keyword evidence="4" id="KW-0134">Cell wall</keyword>
<dbReference type="GO" id="GO:0071949">
    <property type="term" value="F:FAD binding"/>
    <property type="evidence" value="ECO:0007669"/>
    <property type="project" value="InterPro"/>
</dbReference>
<dbReference type="GO" id="GO:0016491">
    <property type="term" value="F:oxidoreductase activity"/>
    <property type="evidence" value="ECO:0007669"/>
    <property type="project" value="UniProtKB-KW"/>
</dbReference>
<evidence type="ECO:0000256" key="6">
    <source>
        <dbReference type="ARBA" id="ARBA00022630"/>
    </source>
</evidence>
<evidence type="ECO:0000256" key="12">
    <source>
        <dbReference type="ARBA" id="ARBA00023180"/>
    </source>
</evidence>
<keyword evidence="5" id="KW-0964">Secreted</keyword>
<evidence type="ECO:0000256" key="2">
    <source>
        <dbReference type="ARBA" id="ARBA00004191"/>
    </source>
</evidence>
<keyword evidence="7 13" id="KW-0732">Signal</keyword>
<feature type="chain" id="PRO_5044009631" description="FAD-binding PCMH-type domain-containing protein" evidence="13">
    <location>
        <begin position="24"/>
        <end position="249"/>
    </location>
</feature>
<protein>
    <recommendedName>
        <fullName evidence="14">FAD-binding PCMH-type domain-containing protein</fullName>
    </recommendedName>
</protein>
<gene>
    <name evidence="15" type="ORF">TAV2_LOCUS3193</name>
</gene>
<dbReference type="InterPro" id="IPR016169">
    <property type="entry name" value="FAD-bd_PCMH_sub2"/>
</dbReference>
<evidence type="ECO:0000256" key="4">
    <source>
        <dbReference type="ARBA" id="ARBA00022512"/>
    </source>
</evidence>
<dbReference type="Gene3D" id="3.30.43.10">
    <property type="entry name" value="Uridine Diphospho-n-acetylenolpyruvylglucosamine Reductase, domain 2"/>
    <property type="match status" value="1"/>
</dbReference>
<feature type="signal peptide" evidence="13">
    <location>
        <begin position="1"/>
        <end position="23"/>
    </location>
</feature>
<dbReference type="Gene3D" id="3.30.465.10">
    <property type="match status" value="1"/>
</dbReference>
<evidence type="ECO:0000256" key="9">
    <source>
        <dbReference type="ARBA" id="ARBA00022827"/>
    </source>
</evidence>
<dbReference type="SUPFAM" id="SSF56176">
    <property type="entry name" value="FAD-binding/transporter-associated domain-like"/>
    <property type="match status" value="1"/>
</dbReference>
<dbReference type="PROSITE" id="PS51387">
    <property type="entry name" value="FAD_PCMH"/>
    <property type="match status" value="1"/>
</dbReference>
<evidence type="ECO:0000256" key="10">
    <source>
        <dbReference type="ARBA" id="ARBA00023002"/>
    </source>
</evidence>
<comment type="similarity">
    <text evidence="3">Belongs to the oxygen-dependent FAD-linked oxidoreductase family.</text>
</comment>
<keyword evidence="9" id="KW-0274">FAD</keyword>
<evidence type="ECO:0000256" key="1">
    <source>
        <dbReference type="ARBA" id="ARBA00001974"/>
    </source>
</evidence>
<dbReference type="FunFam" id="3.30.43.10:FF:000004">
    <property type="entry name" value="Berberine bridge enzyme-like 15"/>
    <property type="match status" value="1"/>
</dbReference>
<dbReference type="PANTHER" id="PTHR32448">
    <property type="entry name" value="OS08G0158400 PROTEIN"/>
    <property type="match status" value="1"/>
</dbReference>
<evidence type="ECO:0000259" key="14">
    <source>
        <dbReference type="PROSITE" id="PS51387"/>
    </source>
</evidence>
<dbReference type="InterPro" id="IPR006094">
    <property type="entry name" value="Oxid_FAD_bind_N"/>
</dbReference>
<evidence type="ECO:0000256" key="13">
    <source>
        <dbReference type="SAM" id="SignalP"/>
    </source>
</evidence>
<dbReference type="AlphaFoldDB" id="A0AAU9R6L8"/>
<evidence type="ECO:0000313" key="15">
    <source>
        <dbReference type="EMBL" id="CAH2034578.1"/>
    </source>
</evidence>
<keyword evidence="11" id="KW-1015">Disulfide bond</keyword>
<evidence type="ECO:0000256" key="3">
    <source>
        <dbReference type="ARBA" id="ARBA00005466"/>
    </source>
</evidence>
<keyword evidence="16" id="KW-1185">Reference proteome</keyword>